<dbReference type="EMBL" id="JAQIBD010000001">
    <property type="protein sequence ID" value="MDM5271124.1"/>
    <property type="molecule type" value="Genomic_DNA"/>
</dbReference>
<dbReference type="InterPro" id="IPR027304">
    <property type="entry name" value="Trigger_fact/SurA_dom_sf"/>
</dbReference>
<gene>
    <name evidence="2" type="ORF">PGH07_02955</name>
</gene>
<dbReference type="Gene3D" id="1.10.8.1040">
    <property type="match status" value="1"/>
</dbReference>
<protein>
    <recommendedName>
        <fullName evidence="4">SurA N-terminal domain-containing protein</fullName>
    </recommendedName>
</protein>
<name>A0ABT7QWB1_9BACT</name>
<feature type="signal peptide" evidence="1">
    <location>
        <begin position="1"/>
        <end position="21"/>
    </location>
</feature>
<proteinExistence type="predicted"/>
<comment type="caution">
    <text evidence="2">The sequence shown here is derived from an EMBL/GenBank/DDBJ whole genome shotgun (WGS) entry which is preliminary data.</text>
</comment>
<dbReference type="SUPFAM" id="SSF109998">
    <property type="entry name" value="Triger factor/SurA peptide-binding domain-like"/>
    <property type="match status" value="1"/>
</dbReference>
<organism evidence="2 3">
    <name type="scientific">Sulfurovum zhangzhouensis</name>
    <dbReference type="NCBI Taxonomy" id="3019067"/>
    <lineage>
        <taxon>Bacteria</taxon>
        <taxon>Pseudomonadati</taxon>
        <taxon>Campylobacterota</taxon>
        <taxon>Epsilonproteobacteria</taxon>
        <taxon>Campylobacterales</taxon>
        <taxon>Sulfurovaceae</taxon>
        <taxon>Sulfurovum</taxon>
    </lineage>
</organism>
<evidence type="ECO:0000313" key="3">
    <source>
        <dbReference type="Proteomes" id="UP001169069"/>
    </source>
</evidence>
<keyword evidence="3" id="KW-1185">Reference proteome</keyword>
<dbReference type="Proteomes" id="UP001169069">
    <property type="component" value="Unassembled WGS sequence"/>
</dbReference>
<reference evidence="2" key="1">
    <citation type="submission" date="2023-01" db="EMBL/GenBank/DDBJ databases">
        <title>Sulfurovum sp. zt1-1 genome assembly.</title>
        <authorList>
            <person name="Wang J."/>
        </authorList>
    </citation>
    <scope>NUCLEOTIDE SEQUENCE</scope>
    <source>
        <strain evidence="2">Zt1-1</strain>
    </source>
</reference>
<evidence type="ECO:0000256" key="1">
    <source>
        <dbReference type="SAM" id="SignalP"/>
    </source>
</evidence>
<evidence type="ECO:0000313" key="2">
    <source>
        <dbReference type="EMBL" id="MDM5271124.1"/>
    </source>
</evidence>
<evidence type="ECO:0008006" key="4">
    <source>
        <dbReference type="Google" id="ProtNLM"/>
    </source>
</evidence>
<dbReference type="RefSeq" id="WP_289412443.1">
    <property type="nucleotide sequence ID" value="NZ_JAQIBD010000001.1"/>
</dbReference>
<accession>A0ABT7QWB1</accession>
<feature type="chain" id="PRO_5046392526" description="SurA N-terminal domain-containing protein" evidence="1">
    <location>
        <begin position="22"/>
        <end position="203"/>
    </location>
</feature>
<sequence>MKKNLVGVSVAILLSVSGLSADPLKNSLMSAGKDDTPMVNLDNLNLAKKEKQSRAGSAVVATINGENITKEQADKYLALRTQGRATDFDKLPSNEQRLALINEMAVPNLAAIQAHKDLSAEEKNAAISRFWMQKKLSTTKVTEEEAKKAYDELTKAVKEAAKKQSKEEPKLPTFEEAKREIMLQLAQDKVTKELLENGKVTLK</sequence>
<keyword evidence="1" id="KW-0732">Signal</keyword>